<protein>
    <submittedName>
        <fullName evidence="1">Uncharacterized protein</fullName>
    </submittedName>
</protein>
<sequence>MIRADYIDFIATSVLDGYNLLNETYEKDVNHSNVKEWYTLQHNAL</sequence>
<organism evidence="1 6">
    <name type="scientific">Phytophthora fragariae</name>
    <dbReference type="NCBI Taxonomy" id="53985"/>
    <lineage>
        <taxon>Eukaryota</taxon>
        <taxon>Sar</taxon>
        <taxon>Stramenopiles</taxon>
        <taxon>Oomycota</taxon>
        <taxon>Peronosporomycetes</taxon>
        <taxon>Peronosporales</taxon>
        <taxon>Peronosporaceae</taxon>
        <taxon>Phytophthora</taxon>
    </lineage>
</organism>
<reference evidence="4 5" key="1">
    <citation type="submission" date="2018-08" db="EMBL/GenBank/DDBJ databases">
        <title>Genomic investigation of the strawberry pathogen Phytophthora fragariae indicates pathogenicity is determined by transcriptional variation in three key races.</title>
        <authorList>
            <person name="Adams T.M."/>
            <person name="Armitage A.D."/>
            <person name="Sobczyk M.K."/>
            <person name="Bates H.J."/>
            <person name="Dunwell J.M."/>
            <person name="Nellist C.F."/>
            <person name="Harrison R.J."/>
        </authorList>
    </citation>
    <scope>NUCLEOTIDE SEQUENCE [LARGE SCALE GENOMIC DNA]</scope>
    <source>
        <strain evidence="3 5">A4</strain>
        <strain evidence="2 4">NOV-27</strain>
        <strain evidence="1 6">NOV-71</strain>
    </source>
</reference>
<gene>
    <name evidence="3" type="ORF">PF001_g32679</name>
    <name evidence="2" type="ORF">PF005_g32853</name>
    <name evidence="1" type="ORF">PF007_g31396</name>
</gene>
<name>A0A6A3PKK9_9STRA</name>
<evidence type="ECO:0000313" key="4">
    <source>
        <dbReference type="Proteomes" id="UP000433483"/>
    </source>
</evidence>
<proteinExistence type="predicted"/>
<dbReference type="EMBL" id="QXGE01009595">
    <property type="protein sequence ID" value="KAE9260558.1"/>
    <property type="molecule type" value="Genomic_DNA"/>
</dbReference>
<dbReference type="Proteomes" id="UP000433483">
    <property type="component" value="Unassembled WGS sequence"/>
</dbReference>
<evidence type="ECO:0000313" key="6">
    <source>
        <dbReference type="Proteomes" id="UP000441208"/>
    </source>
</evidence>
<evidence type="ECO:0000313" key="1">
    <source>
        <dbReference type="EMBL" id="KAE9058165.1"/>
    </source>
</evidence>
<accession>A0A6A3PKK9</accession>
<evidence type="ECO:0000313" key="2">
    <source>
        <dbReference type="EMBL" id="KAE9157380.1"/>
    </source>
</evidence>
<dbReference type="EMBL" id="QXGB01008946">
    <property type="protein sequence ID" value="KAE9157380.1"/>
    <property type="molecule type" value="Genomic_DNA"/>
</dbReference>
<dbReference type="EMBL" id="QXFZ01006711">
    <property type="protein sequence ID" value="KAE9058165.1"/>
    <property type="molecule type" value="Genomic_DNA"/>
</dbReference>
<evidence type="ECO:0000313" key="5">
    <source>
        <dbReference type="Proteomes" id="UP000437068"/>
    </source>
</evidence>
<comment type="caution">
    <text evidence="1">The sequence shown here is derived from an EMBL/GenBank/DDBJ whole genome shotgun (WGS) entry which is preliminary data.</text>
</comment>
<dbReference type="Proteomes" id="UP000441208">
    <property type="component" value="Unassembled WGS sequence"/>
</dbReference>
<keyword evidence="4" id="KW-1185">Reference proteome</keyword>
<dbReference type="AlphaFoldDB" id="A0A6A3PKK9"/>
<evidence type="ECO:0000313" key="3">
    <source>
        <dbReference type="EMBL" id="KAE9260558.1"/>
    </source>
</evidence>
<dbReference type="Proteomes" id="UP000437068">
    <property type="component" value="Unassembled WGS sequence"/>
</dbReference>